<evidence type="ECO:0000313" key="2">
    <source>
        <dbReference type="EMBL" id="PFL72969.1"/>
    </source>
</evidence>
<feature type="compositionally biased region" description="Basic residues" evidence="1">
    <location>
        <begin position="42"/>
        <end position="53"/>
    </location>
</feature>
<name>A0A2B0XXM1_BACAN</name>
<protein>
    <submittedName>
        <fullName evidence="2">Uncharacterized protein</fullName>
    </submittedName>
</protein>
<organism evidence="2 3">
    <name type="scientific">Bacillus anthracis</name>
    <name type="common">anthrax bacterium</name>
    <dbReference type="NCBI Taxonomy" id="1392"/>
    <lineage>
        <taxon>Bacteria</taxon>
        <taxon>Bacillati</taxon>
        <taxon>Bacillota</taxon>
        <taxon>Bacilli</taxon>
        <taxon>Bacillales</taxon>
        <taxon>Bacillaceae</taxon>
        <taxon>Bacillus</taxon>
        <taxon>Bacillus cereus group</taxon>
    </lineage>
</organism>
<dbReference type="RefSeq" id="WP_063225048.1">
    <property type="nucleotide sequence ID" value="NZ_NUXH01000019.1"/>
</dbReference>
<evidence type="ECO:0000313" key="3">
    <source>
        <dbReference type="Proteomes" id="UP000222851"/>
    </source>
</evidence>
<reference evidence="2 3" key="1">
    <citation type="submission" date="2017-09" db="EMBL/GenBank/DDBJ databases">
        <title>Large-scale bioinformatics analysis of Bacillus genomes uncovers conserved roles of natural products in bacterial physiology.</title>
        <authorList>
            <consortium name="Agbiome Team Llc"/>
            <person name="Bleich R.M."/>
            <person name="Grubbs K.J."/>
            <person name="Santa Maria K.C."/>
            <person name="Allen S.E."/>
            <person name="Farag S."/>
            <person name="Shank E.A."/>
            <person name="Bowers A."/>
        </authorList>
    </citation>
    <scope>NUCLEOTIDE SEQUENCE [LARGE SCALE GENOMIC DNA]</scope>
    <source>
        <strain evidence="2 3">AFS081271</strain>
    </source>
</reference>
<dbReference type="AlphaFoldDB" id="A0A2B0XXM1"/>
<dbReference type="EMBL" id="NUXH01000019">
    <property type="protein sequence ID" value="PFL72969.1"/>
    <property type="molecule type" value="Genomic_DNA"/>
</dbReference>
<feature type="compositionally biased region" description="Basic and acidic residues" evidence="1">
    <location>
        <begin position="54"/>
        <end position="63"/>
    </location>
</feature>
<evidence type="ECO:0000256" key="1">
    <source>
        <dbReference type="SAM" id="MobiDB-lite"/>
    </source>
</evidence>
<dbReference type="Proteomes" id="UP000222851">
    <property type="component" value="Unassembled WGS sequence"/>
</dbReference>
<comment type="caution">
    <text evidence="2">The sequence shown here is derived from an EMBL/GenBank/DDBJ whole genome shotgun (WGS) entry which is preliminary data.</text>
</comment>
<accession>A0A2B0XXM1</accession>
<feature type="region of interest" description="Disordered" evidence="1">
    <location>
        <begin position="35"/>
        <end position="63"/>
    </location>
</feature>
<proteinExistence type="predicted"/>
<gene>
    <name evidence="2" type="ORF">COJ30_05460</name>
</gene>
<sequence>MNQFSFFGDIHDKQMCRLVVKELKNYKALCVRMKNQEEQEKRRKRKRKNRKSRKIGEKRVFIS</sequence>